<dbReference type="Proteomes" id="UP000094828">
    <property type="component" value="Unassembled WGS sequence"/>
</dbReference>
<accession>A0A1C3ENQ4</accession>
<sequence>MDLAKNISLVATKITLSLGRSNSAHVIELFFAATGKADSRQPSTVCDCTRLCATAGSPAVLR</sequence>
<evidence type="ECO:0000313" key="2">
    <source>
        <dbReference type="Proteomes" id="UP000094828"/>
    </source>
</evidence>
<evidence type="ECO:0000313" key="1">
    <source>
        <dbReference type="EMBL" id="ODA34887.1"/>
    </source>
</evidence>
<dbReference type="AlphaFoldDB" id="A0A1C3ENQ4"/>
<comment type="caution">
    <text evidence="1">The sequence shown here is derived from an EMBL/GenBank/DDBJ whole genome shotgun (WGS) entry which is preliminary data.</text>
</comment>
<proteinExistence type="predicted"/>
<keyword evidence="2" id="KW-1185">Reference proteome</keyword>
<dbReference type="EMBL" id="LYDR01000039">
    <property type="protein sequence ID" value="ODA34887.1"/>
    <property type="molecule type" value="Genomic_DNA"/>
</dbReference>
<name>A0A1C3ENQ4_9PLAN</name>
<reference evidence="1 2" key="1">
    <citation type="submission" date="2016-05" db="EMBL/GenBank/DDBJ databases">
        <title>Genomic and physiological characterization of Planctopirus sp. isolated from fresh water lake.</title>
        <authorList>
            <person name="Subhash Y."/>
            <person name="Ramana C."/>
        </authorList>
    </citation>
    <scope>NUCLEOTIDE SEQUENCE [LARGE SCALE GENOMIC DNA]</scope>
    <source>
        <strain evidence="1 2">JC280</strain>
    </source>
</reference>
<organism evidence="1 2">
    <name type="scientific">Planctopirus hydrillae</name>
    <dbReference type="NCBI Taxonomy" id="1841610"/>
    <lineage>
        <taxon>Bacteria</taxon>
        <taxon>Pseudomonadati</taxon>
        <taxon>Planctomycetota</taxon>
        <taxon>Planctomycetia</taxon>
        <taxon>Planctomycetales</taxon>
        <taxon>Planctomycetaceae</taxon>
        <taxon>Planctopirus</taxon>
    </lineage>
</organism>
<protein>
    <submittedName>
        <fullName evidence="1">Uncharacterized protein</fullName>
    </submittedName>
</protein>
<gene>
    <name evidence="1" type="ORF">A6X21_04365</name>
</gene>